<dbReference type="Gene3D" id="3.90.870.10">
    <property type="entry name" value="DHBP synthase"/>
    <property type="match status" value="1"/>
</dbReference>
<organism evidence="2 3">
    <name type="scientific">Steroidobacter agaridevorans</name>
    <dbReference type="NCBI Taxonomy" id="2695856"/>
    <lineage>
        <taxon>Bacteria</taxon>
        <taxon>Pseudomonadati</taxon>
        <taxon>Pseudomonadota</taxon>
        <taxon>Gammaproteobacteria</taxon>
        <taxon>Steroidobacterales</taxon>
        <taxon>Steroidobacteraceae</taxon>
        <taxon>Steroidobacter</taxon>
    </lineage>
</organism>
<dbReference type="NCBIfam" id="TIGR00057">
    <property type="entry name" value="L-threonylcarbamoyladenylate synthase"/>
    <property type="match status" value="1"/>
</dbReference>
<dbReference type="RefSeq" id="WP_161815915.1">
    <property type="nucleotide sequence ID" value="NZ_BLJN01000008.1"/>
</dbReference>
<dbReference type="InterPro" id="IPR017945">
    <property type="entry name" value="DHBP_synth_RibB-like_a/b_dom"/>
</dbReference>
<evidence type="ECO:0000313" key="3">
    <source>
        <dbReference type="Proteomes" id="UP000445000"/>
    </source>
</evidence>
<dbReference type="AlphaFoldDB" id="A0A829YNT6"/>
<comment type="caution">
    <text evidence="2">The sequence shown here is derived from an EMBL/GenBank/DDBJ whole genome shotgun (WGS) entry which is preliminary data.</text>
</comment>
<dbReference type="GO" id="GO:0003725">
    <property type="term" value="F:double-stranded RNA binding"/>
    <property type="evidence" value="ECO:0007669"/>
    <property type="project" value="InterPro"/>
</dbReference>
<sequence>MTSRYLEIHPQDPQLRLIRQAVEIIREGGVVVYPTDSSYALGCHLGDKTAMERIARIRQTDRHHHFTLVCSDLSEIANYARVSNTQYRTLKAFTPGPYTFILQATKETPRRLQNEKRKTIGVRVPDHPVPIAILDELGEPIMSSTLILPGDEHPLTDPREIQERLFHFVDAVIDSGNCGLEPSSVIDLVGPAPVIVRRGKGDVSAFE</sequence>
<name>A0A829YNT6_9GAMM</name>
<accession>A0A829YNT6</accession>
<dbReference type="EMBL" id="BLJN01000008">
    <property type="protein sequence ID" value="GFE84328.1"/>
    <property type="molecule type" value="Genomic_DNA"/>
</dbReference>
<gene>
    <name evidence="2" type="ORF">GCM10011487_63280</name>
</gene>
<dbReference type="PANTHER" id="PTHR42828">
    <property type="entry name" value="DHBP SYNTHASE RIBB-LIKE ALPHA/BETA DOMAIN-CONTAINING PROTEIN"/>
    <property type="match status" value="1"/>
</dbReference>
<dbReference type="PROSITE" id="PS51163">
    <property type="entry name" value="YRDC"/>
    <property type="match status" value="1"/>
</dbReference>
<evidence type="ECO:0000259" key="1">
    <source>
        <dbReference type="PROSITE" id="PS51163"/>
    </source>
</evidence>
<dbReference type="Pfam" id="PF01300">
    <property type="entry name" value="Sua5_yciO_yrdC"/>
    <property type="match status" value="1"/>
</dbReference>
<protein>
    <recommendedName>
        <fullName evidence="1">YrdC-like domain-containing protein</fullName>
    </recommendedName>
</protein>
<reference evidence="3" key="1">
    <citation type="submission" date="2020-01" db="EMBL/GenBank/DDBJ databases">
        <title>'Steroidobacter agaridevorans' sp. nov., agar-degrading bacteria isolated from rhizosphere soils.</title>
        <authorList>
            <person name="Ikenaga M."/>
            <person name="Kataoka M."/>
            <person name="Murouchi A."/>
            <person name="Katsuragi S."/>
            <person name="Sakai M."/>
        </authorList>
    </citation>
    <scope>NUCLEOTIDE SEQUENCE [LARGE SCALE GENOMIC DNA]</scope>
    <source>
        <strain evidence="3">YU21-B</strain>
    </source>
</reference>
<dbReference type="Proteomes" id="UP000445000">
    <property type="component" value="Unassembled WGS sequence"/>
</dbReference>
<dbReference type="SUPFAM" id="SSF55821">
    <property type="entry name" value="YrdC/RibB"/>
    <property type="match status" value="1"/>
</dbReference>
<feature type="domain" description="YrdC-like" evidence="1">
    <location>
        <begin position="15"/>
        <end position="201"/>
    </location>
</feature>
<dbReference type="InterPro" id="IPR052532">
    <property type="entry name" value="SUA5_domain"/>
</dbReference>
<keyword evidence="3" id="KW-1185">Reference proteome</keyword>
<evidence type="ECO:0000313" key="2">
    <source>
        <dbReference type="EMBL" id="GFE84328.1"/>
    </source>
</evidence>
<dbReference type="PANTHER" id="PTHR42828:SF3">
    <property type="entry name" value="THREONYLCARBAMOYL-AMP SYNTHASE"/>
    <property type="match status" value="1"/>
</dbReference>
<proteinExistence type="predicted"/>
<dbReference type="InterPro" id="IPR006070">
    <property type="entry name" value="Sua5-like_dom"/>
</dbReference>